<evidence type="ECO:0000313" key="2">
    <source>
        <dbReference type="EMBL" id="KAF7565875.1"/>
    </source>
</evidence>
<dbReference type="AlphaFoldDB" id="A0A2W1DAC0"/>
<evidence type="ECO:0000256" key="1">
    <source>
        <dbReference type="SAM" id="MobiDB-lite"/>
    </source>
</evidence>
<reference evidence="3" key="3">
    <citation type="journal article" date="2022" name="bioRxiv">
        <title>A global pangenome for the wheat fungal pathogen Pyrenophora tritici-repentis and prediction of effector protein structural homology.</title>
        <authorList>
            <person name="Moolhuijzen P."/>
            <person name="See P.T."/>
            <person name="Shi G."/>
            <person name="Powell H.R."/>
            <person name="Cockram J."/>
            <person name="Jorgensen L.N."/>
            <person name="Benslimane H."/>
            <person name="Strelkov S.E."/>
            <person name="Turner J."/>
            <person name="Liu Z."/>
            <person name="Moffat C.S."/>
        </authorList>
    </citation>
    <scope>NUCLEOTIDE SEQUENCE</scope>
    <source>
        <strain evidence="3">86-124</strain>
    </source>
</reference>
<proteinExistence type="predicted"/>
<gene>
    <name evidence="3" type="ORF">Ptr86124_011312</name>
    <name evidence="2" type="ORF">PtrM4_053090</name>
</gene>
<name>A0A2W1DAC0_9PLEO</name>
<organism evidence="2 4">
    <name type="scientific">Pyrenophora tritici-repentis</name>
    <dbReference type="NCBI Taxonomy" id="45151"/>
    <lineage>
        <taxon>Eukaryota</taxon>
        <taxon>Fungi</taxon>
        <taxon>Dikarya</taxon>
        <taxon>Ascomycota</taxon>
        <taxon>Pezizomycotina</taxon>
        <taxon>Dothideomycetes</taxon>
        <taxon>Pleosporomycetidae</taxon>
        <taxon>Pleosporales</taxon>
        <taxon>Pleosporineae</taxon>
        <taxon>Pleosporaceae</taxon>
        <taxon>Pyrenophora</taxon>
    </lineage>
</organism>
<protein>
    <submittedName>
        <fullName evidence="2">Uncharacterized protein</fullName>
    </submittedName>
</protein>
<dbReference type="EMBL" id="NQIK02000010">
    <property type="protein sequence ID" value="KAF7565875.1"/>
    <property type="molecule type" value="Genomic_DNA"/>
</dbReference>
<feature type="region of interest" description="Disordered" evidence="1">
    <location>
        <begin position="1"/>
        <end position="160"/>
    </location>
</feature>
<reference evidence="3" key="2">
    <citation type="submission" date="2021-05" db="EMBL/GenBank/DDBJ databases">
        <authorList>
            <person name="Moolhuijzen P.M."/>
            <person name="Moffat C.S."/>
        </authorList>
    </citation>
    <scope>NUCLEOTIDE SEQUENCE</scope>
    <source>
        <strain evidence="3">86-124</strain>
    </source>
</reference>
<feature type="region of interest" description="Disordered" evidence="1">
    <location>
        <begin position="182"/>
        <end position="230"/>
    </location>
</feature>
<reference evidence="2" key="1">
    <citation type="journal article" date="2018" name="BMC Genomics">
        <title>Comparative genomics of the wheat fungal pathogen Pyrenophora tritici-repentis reveals chromosomal variations and genome plasticity.</title>
        <authorList>
            <person name="Moolhuijzen P."/>
            <person name="See P.T."/>
            <person name="Hane J.K."/>
            <person name="Shi G."/>
            <person name="Liu Z."/>
            <person name="Oliver R.P."/>
            <person name="Moffat C.S."/>
        </authorList>
    </citation>
    <scope>NUCLEOTIDE SEQUENCE [LARGE SCALE GENOMIC DNA]</scope>
    <source>
        <strain evidence="2">M4</strain>
    </source>
</reference>
<reference evidence="5" key="4">
    <citation type="journal article" date="2022" name="Microb. Genom.">
        <title>A global pangenome for the wheat fungal pathogen Pyrenophora tritici-repentis and prediction of effector protein structural homology.</title>
        <authorList>
            <person name="Moolhuijzen P.M."/>
            <person name="See P.T."/>
            <person name="Shi G."/>
            <person name="Powell H.R."/>
            <person name="Cockram J."/>
            <person name="Jorgensen L.N."/>
            <person name="Benslimane H."/>
            <person name="Strelkov S.E."/>
            <person name="Turner J."/>
            <person name="Liu Z."/>
            <person name="Moffat C.S."/>
        </authorList>
    </citation>
    <scope>NUCLEOTIDE SEQUENCE [LARGE SCALE GENOMIC DNA]</scope>
</reference>
<dbReference type="OrthoDB" id="3693861at2759"/>
<feature type="compositionally biased region" description="Low complexity" evidence="1">
    <location>
        <begin position="8"/>
        <end position="17"/>
    </location>
</feature>
<accession>A0A2W1DAC0</accession>
<dbReference type="Proteomes" id="UP000245464">
    <property type="component" value="Chromosome 10"/>
</dbReference>
<sequence length="230" mass="24898">MFFDYVSRGRSSSRTQGSGAGANFMNATRSGSDYAPTYQSGYAAPDYGCSGSQSYGYDSLSRPPGRSNTSASDRSVYGHGLNARDLSPMRESTRPRRGPIVWQERPVSPLGSSRFERPSEYAGRQARPSTSGRLSSHSYGSSSSSSYGRQSISSGSSGRSYQIDHGYDGAFAVNRGYDGMSNGFPEGPGLSRRNAVRRPTERSSSHGGYEPRPPMGANFRFGGYGDWQNY</sequence>
<evidence type="ECO:0000313" key="5">
    <source>
        <dbReference type="Proteomes" id="UP000249757"/>
    </source>
</evidence>
<keyword evidence="5" id="KW-1185">Reference proteome</keyword>
<evidence type="ECO:0000313" key="3">
    <source>
        <dbReference type="EMBL" id="KAI1509726.1"/>
    </source>
</evidence>
<dbReference type="EMBL" id="NRDI02000019">
    <property type="protein sequence ID" value="KAI1509726.1"/>
    <property type="molecule type" value="Genomic_DNA"/>
</dbReference>
<feature type="compositionally biased region" description="Low complexity" evidence="1">
    <location>
        <begin position="129"/>
        <end position="160"/>
    </location>
</feature>
<dbReference type="OMA" id="FTHKHAY"/>
<evidence type="ECO:0000313" key="4">
    <source>
        <dbReference type="Proteomes" id="UP000245464"/>
    </source>
</evidence>
<dbReference type="Proteomes" id="UP000249757">
    <property type="component" value="Unassembled WGS sequence"/>
</dbReference>
<comment type="caution">
    <text evidence="2">The sequence shown here is derived from an EMBL/GenBank/DDBJ whole genome shotgun (WGS) entry which is preliminary data.</text>
</comment>